<evidence type="ECO:0000256" key="3">
    <source>
        <dbReference type="ARBA" id="ARBA00022448"/>
    </source>
</evidence>
<organism evidence="10 11">
    <name type="scientific">Planomicrobium okeanokoites</name>
    <name type="common">Planococcus okeanokoites</name>
    <name type="synonym">Flavobacterium okeanokoites</name>
    <dbReference type="NCBI Taxonomy" id="244"/>
    <lineage>
        <taxon>Bacteria</taxon>
        <taxon>Bacillati</taxon>
        <taxon>Bacillota</taxon>
        <taxon>Bacilli</taxon>
        <taxon>Bacillales</taxon>
        <taxon>Caryophanaceae</taxon>
        <taxon>Planomicrobium</taxon>
    </lineage>
</organism>
<evidence type="ECO:0000256" key="4">
    <source>
        <dbReference type="ARBA" id="ARBA00022475"/>
    </source>
</evidence>
<dbReference type="Pfam" id="PF12698">
    <property type="entry name" value="ABC2_membrane_3"/>
    <property type="match status" value="1"/>
</dbReference>
<reference evidence="11" key="1">
    <citation type="journal article" date="2019" name="Int. J. Syst. Evol. Microbiol.">
        <title>The Global Catalogue of Microorganisms (GCM) 10K type strain sequencing project: providing services to taxonomists for standard genome sequencing and annotation.</title>
        <authorList>
            <consortium name="The Broad Institute Genomics Platform"/>
            <consortium name="The Broad Institute Genome Sequencing Center for Infectious Disease"/>
            <person name="Wu L."/>
            <person name="Ma J."/>
        </authorList>
    </citation>
    <scope>NUCLEOTIDE SEQUENCE [LARGE SCALE GENOMIC DNA]</scope>
    <source>
        <strain evidence="11">CCM 320</strain>
    </source>
</reference>
<feature type="transmembrane region" description="Helical" evidence="8">
    <location>
        <begin position="21"/>
        <end position="39"/>
    </location>
</feature>
<evidence type="ECO:0000256" key="6">
    <source>
        <dbReference type="ARBA" id="ARBA00022989"/>
    </source>
</evidence>
<keyword evidence="6 8" id="KW-1133">Transmembrane helix</keyword>
<keyword evidence="4" id="KW-1003">Cell membrane</keyword>
<feature type="transmembrane region" description="Helical" evidence="8">
    <location>
        <begin position="261"/>
        <end position="281"/>
    </location>
</feature>
<feature type="transmembrane region" description="Helical" evidence="8">
    <location>
        <begin position="321"/>
        <end position="339"/>
    </location>
</feature>
<keyword evidence="5 8" id="KW-0812">Transmembrane</keyword>
<keyword evidence="7 8" id="KW-0472">Membrane</keyword>
<feature type="domain" description="ABC transmembrane type-2" evidence="9">
    <location>
        <begin position="107"/>
        <end position="342"/>
    </location>
</feature>
<feature type="transmembrane region" description="Helical" evidence="8">
    <location>
        <begin position="151"/>
        <end position="174"/>
    </location>
</feature>
<evidence type="ECO:0000256" key="7">
    <source>
        <dbReference type="ARBA" id="ARBA00023136"/>
    </source>
</evidence>
<gene>
    <name evidence="10" type="ORF">ACFOEJ_04070</name>
</gene>
<dbReference type="Proteomes" id="UP001595625">
    <property type="component" value="Unassembled WGS sequence"/>
</dbReference>
<dbReference type="PANTHER" id="PTHR30294">
    <property type="entry name" value="MEMBRANE COMPONENT OF ABC TRANSPORTER YHHJ-RELATED"/>
    <property type="match status" value="1"/>
</dbReference>
<dbReference type="PANTHER" id="PTHR30294:SF38">
    <property type="entry name" value="TRANSPORT PERMEASE PROTEIN"/>
    <property type="match status" value="1"/>
</dbReference>
<comment type="similarity">
    <text evidence="2">Belongs to the ABC-2 integral membrane protein family.</text>
</comment>
<proteinExistence type="inferred from homology"/>
<comment type="subcellular location">
    <subcellularLocation>
        <location evidence="1">Cell membrane</location>
        <topology evidence="1">Multi-pass membrane protein</topology>
    </subcellularLocation>
</comment>
<dbReference type="EMBL" id="JBHRUJ010000004">
    <property type="protein sequence ID" value="MFC3210251.1"/>
    <property type="molecule type" value="Genomic_DNA"/>
</dbReference>
<sequence length="345" mass="38527">MRITALVKRIMLQMFRDKRTLALLFLAPLLVLTLMYLIFDSNEEEMKLGVVGGNDMLIETLETQGIQVEDFESADNGTVLENRLDGLLEIEADGAMLTLENDDPAKAKALLAQISQILALQGQGSAEQNTSSPALETDYIYGNEDTEFFDMIGPILVGFFVFFFVFLISGIGLLKERVSGTLERVLATPVKRWEIVAAYLTGFGIFAVIQTTIVVFFAIWILDMVMEGEIWHVIVINLMLALVALSLGILLSTFAGSEFQMVQFIPLVIVPQIFFSGLFPLDGMADWLQNLGRIMPLYYGADALKAVMYRGEGLIDVWEDLLVLGLFALLFIVLNILALKRYRKL</sequence>
<evidence type="ECO:0000256" key="5">
    <source>
        <dbReference type="ARBA" id="ARBA00022692"/>
    </source>
</evidence>
<dbReference type="InterPro" id="IPR047817">
    <property type="entry name" value="ABC2_TM_bact-type"/>
</dbReference>
<dbReference type="PROSITE" id="PS51012">
    <property type="entry name" value="ABC_TM2"/>
    <property type="match status" value="1"/>
</dbReference>
<dbReference type="InterPro" id="IPR051449">
    <property type="entry name" value="ABC-2_transporter_component"/>
</dbReference>
<evidence type="ECO:0000313" key="10">
    <source>
        <dbReference type="EMBL" id="MFC3210251.1"/>
    </source>
</evidence>
<dbReference type="InterPro" id="IPR013525">
    <property type="entry name" value="ABC2_TM"/>
</dbReference>
<keyword evidence="3" id="KW-0813">Transport</keyword>
<evidence type="ECO:0000259" key="9">
    <source>
        <dbReference type="PROSITE" id="PS51012"/>
    </source>
</evidence>
<accession>A0ABV7KLG0</accession>
<evidence type="ECO:0000256" key="2">
    <source>
        <dbReference type="ARBA" id="ARBA00007783"/>
    </source>
</evidence>
<dbReference type="RefSeq" id="WP_117313145.1">
    <property type="nucleotide sequence ID" value="NZ_JBHRUJ010000004.1"/>
</dbReference>
<evidence type="ECO:0000256" key="8">
    <source>
        <dbReference type="SAM" id="Phobius"/>
    </source>
</evidence>
<feature type="transmembrane region" description="Helical" evidence="8">
    <location>
        <begin position="234"/>
        <end position="254"/>
    </location>
</feature>
<protein>
    <submittedName>
        <fullName evidence="10">ABC transporter permease</fullName>
    </submittedName>
</protein>
<keyword evidence="11" id="KW-1185">Reference proteome</keyword>
<evidence type="ECO:0000256" key="1">
    <source>
        <dbReference type="ARBA" id="ARBA00004651"/>
    </source>
</evidence>
<comment type="caution">
    <text evidence="10">The sequence shown here is derived from an EMBL/GenBank/DDBJ whole genome shotgun (WGS) entry which is preliminary data.</text>
</comment>
<name>A0ABV7KLG0_PLAOK</name>
<evidence type="ECO:0000313" key="11">
    <source>
        <dbReference type="Proteomes" id="UP001595625"/>
    </source>
</evidence>
<feature type="transmembrane region" description="Helical" evidence="8">
    <location>
        <begin position="195"/>
        <end position="222"/>
    </location>
</feature>